<accession>A0ABU0Q117</accession>
<proteinExistence type="predicted"/>
<reference evidence="2 3" key="1">
    <citation type="submission" date="2023-07" db="EMBL/GenBank/DDBJ databases">
        <title>Comparative genomics of wheat-associated soil bacteria to identify genetic determinants of phenazine resistance.</title>
        <authorList>
            <person name="Mouncey N."/>
        </authorList>
    </citation>
    <scope>NUCLEOTIDE SEQUENCE [LARGE SCALE GENOMIC DNA]</scope>
    <source>
        <strain evidence="2 3">W4I19-2</strain>
    </source>
</reference>
<dbReference type="Proteomes" id="UP001243364">
    <property type="component" value="Unassembled WGS sequence"/>
</dbReference>
<keyword evidence="3" id="KW-1185">Reference proteome</keyword>
<feature type="region of interest" description="Disordered" evidence="1">
    <location>
        <begin position="72"/>
        <end position="93"/>
    </location>
</feature>
<evidence type="ECO:0000256" key="1">
    <source>
        <dbReference type="SAM" id="MobiDB-lite"/>
    </source>
</evidence>
<protein>
    <submittedName>
        <fullName evidence="2">Uncharacterized protein</fullName>
    </submittedName>
</protein>
<organism evidence="2 3">
    <name type="scientific">Streptomyces achromogenes</name>
    <dbReference type="NCBI Taxonomy" id="67255"/>
    <lineage>
        <taxon>Bacteria</taxon>
        <taxon>Bacillati</taxon>
        <taxon>Actinomycetota</taxon>
        <taxon>Actinomycetes</taxon>
        <taxon>Kitasatosporales</taxon>
        <taxon>Streptomycetaceae</taxon>
        <taxon>Streptomyces</taxon>
    </lineage>
</organism>
<gene>
    <name evidence="2" type="ORF">QFZ56_003314</name>
</gene>
<dbReference type="EMBL" id="JAUSYA010000001">
    <property type="protein sequence ID" value="MDQ0684351.1"/>
    <property type="molecule type" value="Genomic_DNA"/>
</dbReference>
<comment type="caution">
    <text evidence="2">The sequence shown here is derived from an EMBL/GenBank/DDBJ whole genome shotgun (WGS) entry which is preliminary data.</text>
</comment>
<sequence>MPGQRKRKRKRSAAPRTDGRWDVLLETRDRSELRARLLRLRTEQPCVDAAAVRVDTLCGRSDRPTTYRLCLFVPTPRSPTPGSPSPGRGPGRG</sequence>
<evidence type="ECO:0000313" key="2">
    <source>
        <dbReference type="EMBL" id="MDQ0684351.1"/>
    </source>
</evidence>
<evidence type="ECO:0000313" key="3">
    <source>
        <dbReference type="Proteomes" id="UP001243364"/>
    </source>
</evidence>
<name>A0ABU0Q117_STRAH</name>